<dbReference type="InterPro" id="IPR042099">
    <property type="entry name" value="ANL_N_sf"/>
</dbReference>
<keyword evidence="4" id="KW-1185">Reference proteome</keyword>
<reference evidence="3" key="1">
    <citation type="journal article" date="2014" name="Int. J. Syst. Evol. Microbiol.">
        <title>Complete genome sequence of Corynebacterium casei LMG S-19264T (=DSM 44701T), isolated from a smear-ripened cheese.</title>
        <authorList>
            <consortium name="US DOE Joint Genome Institute (JGI-PGF)"/>
            <person name="Walter F."/>
            <person name="Albersmeier A."/>
            <person name="Kalinowski J."/>
            <person name="Ruckert C."/>
        </authorList>
    </citation>
    <scope>NUCLEOTIDE SEQUENCE</scope>
    <source>
        <strain evidence="3">KCTC 32255</strain>
    </source>
</reference>
<keyword evidence="3" id="KW-0436">Ligase</keyword>
<protein>
    <submittedName>
        <fullName evidence="3">ATP-dependent acyl-CoA ligase</fullName>
    </submittedName>
</protein>
<dbReference type="EMBL" id="BMZA01000012">
    <property type="protein sequence ID" value="GGZ11205.1"/>
    <property type="molecule type" value="Genomic_DNA"/>
</dbReference>
<dbReference type="Gene3D" id="3.40.50.12780">
    <property type="entry name" value="N-terminal domain of ligase-like"/>
    <property type="match status" value="1"/>
</dbReference>
<proteinExistence type="predicted"/>
<dbReference type="AlphaFoldDB" id="A0A918UI48"/>
<dbReference type="InterPro" id="IPR000873">
    <property type="entry name" value="AMP-dep_synth/lig_dom"/>
</dbReference>
<evidence type="ECO:0000313" key="3">
    <source>
        <dbReference type="EMBL" id="GGZ11205.1"/>
    </source>
</evidence>
<evidence type="ECO:0000313" key="4">
    <source>
        <dbReference type="Proteomes" id="UP000648075"/>
    </source>
</evidence>
<dbReference type="PANTHER" id="PTHR43767:SF1">
    <property type="entry name" value="NONRIBOSOMAL PEPTIDE SYNTHASE PES1 (EUROFUNG)-RELATED"/>
    <property type="match status" value="1"/>
</dbReference>
<dbReference type="PROSITE" id="PS00455">
    <property type="entry name" value="AMP_BINDING"/>
    <property type="match status" value="1"/>
</dbReference>
<dbReference type="InterPro" id="IPR020845">
    <property type="entry name" value="AMP-binding_CS"/>
</dbReference>
<dbReference type="SUPFAM" id="SSF56801">
    <property type="entry name" value="Acetyl-CoA synthetase-like"/>
    <property type="match status" value="1"/>
</dbReference>
<dbReference type="InterPro" id="IPR045851">
    <property type="entry name" value="AMP-bd_C_sf"/>
</dbReference>
<gene>
    <name evidence="3" type="ORF">GCM10011614_27690</name>
</gene>
<feature type="domain" description="AMP-dependent synthetase/ligase" evidence="1">
    <location>
        <begin position="24"/>
        <end position="391"/>
    </location>
</feature>
<name>A0A918UI48_9SPHN</name>
<organism evidence="3 4">
    <name type="scientific">Novosphingobium colocasiae</name>
    <dbReference type="NCBI Taxonomy" id="1256513"/>
    <lineage>
        <taxon>Bacteria</taxon>
        <taxon>Pseudomonadati</taxon>
        <taxon>Pseudomonadota</taxon>
        <taxon>Alphaproteobacteria</taxon>
        <taxon>Sphingomonadales</taxon>
        <taxon>Sphingomonadaceae</taxon>
        <taxon>Novosphingobium</taxon>
    </lineage>
</organism>
<dbReference type="PANTHER" id="PTHR43767">
    <property type="entry name" value="LONG-CHAIN-FATTY-ACID--COA LIGASE"/>
    <property type="match status" value="1"/>
</dbReference>
<dbReference type="Gene3D" id="3.30.300.30">
    <property type="match status" value="1"/>
</dbReference>
<feature type="domain" description="AMP-binding enzyme C-terminal" evidence="2">
    <location>
        <begin position="441"/>
        <end position="516"/>
    </location>
</feature>
<dbReference type="Proteomes" id="UP000648075">
    <property type="component" value="Unassembled WGS sequence"/>
</dbReference>
<evidence type="ECO:0000259" key="1">
    <source>
        <dbReference type="Pfam" id="PF00501"/>
    </source>
</evidence>
<sequence>MMARRLHTFGYELEQMTVPFVVADKAERNGDKHFLEYLADGRRFTYREVHLITNRIANAMRHRGLGSGDHVAVMMDNCPEQFFTYIALAKIGAVSVPLNSAAKGVLLTYLLAHSDTVMVVLESNYLGRLTEIADTVPAIRGIFVLPDGTDRADTSGNSWVIEPYDALLTGSEAGPETAPAVGDLAMLAYTSGTTGPSKGNSLAQGTVISYGCTTAESNGYRDDDTVYVCLPLNHANALLCSVFGAWMANAAVALSRRFSVSGYWGEVKRSGATVTNVLGSMMNFLWSSPASPEDRENPLRVCNVVPMPAFARDYEQRFGLRLISGYGLTDYCLATVYSTLAPTSKLGSSGTPRSGVEVRIVNEADAEIPTGEVGEIVLRSNNPWGTSQGYYKNAEATLAANRNGWWHTGDRGYLDADGYLWFADRKKDAIRRRGENISSFEVETVLLRHPAIADVAAYPLKAEHAEDEVAVSVVLVEGQQLSEAELIAFASANMAYYMVPRFVRFMADMPRTQNQKVEKYRLRQEAEADTSLMWDREAAGIEVKR</sequence>
<accession>A0A918UI48</accession>
<comment type="caution">
    <text evidence="3">The sequence shown here is derived from an EMBL/GenBank/DDBJ whole genome shotgun (WGS) entry which is preliminary data.</text>
</comment>
<evidence type="ECO:0000259" key="2">
    <source>
        <dbReference type="Pfam" id="PF13193"/>
    </source>
</evidence>
<dbReference type="Pfam" id="PF13193">
    <property type="entry name" value="AMP-binding_C"/>
    <property type="match status" value="1"/>
</dbReference>
<dbReference type="Pfam" id="PF00501">
    <property type="entry name" value="AMP-binding"/>
    <property type="match status" value="1"/>
</dbReference>
<dbReference type="InterPro" id="IPR050237">
    <property type="entry name" value="ATP-dep_AMP-bd_enzyme"/>
</dbReference>
<dbReference type="InterPro" id="IPR025110">
    <property type="entry name" value="AMP-bd_C"/>
</dbReference>
<reference evidence="3" key="2">
    <citation type="submission" date="2020-09" db="EMBL/GenBank/DDBJ databases">
        <authorList>
            <person name="Sun Q."/>
            <person name="Kim S."/>
        </authorList>
    </citation>
    <scope>NUCLEOTIDE SEQUENCE</scope>
    <source>
        <strain evidence="3">KCTC 32255</strain>
    </source>
</reference>
<dbReference type="GO" id="GO:0016878">
    <property type="term" value="F:acid-thiol ligase activity"/>
    <property type="evidence" value="ECO:0007669"/>
    <property type="project" value="UniProtKB-ARBA"/>
</dbReference>